<protein>
    <submittedName>
        <fullName evidence="3">Uncharacterized protein</fullName>
    </submittedName>
</protein>
<dbReference type="RefSeq" id="WP_182611188.1">
    <property type="nucleotide sequence ID" value="NZ_BAAAQG010000012.1"/>
</dbReference>
<name>A0ABN2IYY9_9ACTN</name>
<comment type="caution">
    <text evidence="3">The sequence shown here is derived from an EMBL/GenBank/DDBJ whole genome shotgun (WGS) entry which is preliminary data.</text>
</comment>
<dbReference type="EMBL" id="BAAAQG010000012">
    <property type="protein sequence ID" value="GAA1714522.1"/>
    <property type="molecule type" value="Genomic_DNA"/>
</dbReference>
<evidence type="ECO:0000313" key="4">
    <source>
        <dbReference type="Proteomes" id="UP001500383"/>
    </source>
</evidence>
<feature type="transmembrane region" description="Helical" evidence="2">
    <location>
        <begin position="37"/>
        <end position="56"/>
    </location>
</feature>
<evidence type="ECO:0000256" key="1">
    <source>
        <dbReference type="SAM" id="MobiDB-lite"/>
    </source>
</evidence>
<evidence type="ECO:0000256" key="2">
    <source>
        <dbReference type="SAM" id="Phobius"/>
    </source>
</evidence>
<sequence length="57" mass="5923">MTASKPAAQQLHDILDRGSSQPFEGSGCSEHVSHRNLAVSVLTAALLLLALIAILAV</sequence>
<reference evidence="3 4" key="1">
    <citation type="journal article" date="2019" name="Int. J. Syst. Evol. Microbiol.">
        <title>The Global Catalogue of Microorganisms (GCM) 10K type strain sequencing project: providing services to taxonomists for standard genome sequencing and annotation.</title>
        <authorList>
            <consortium name="The Broad Institute Genomics Platform"/>
            <consortium name="The Broad Institute Genome Sequencing Center for Infectious Disease"/>
            <person name="Wu L."/>
            <person name="Ma J."/>
        </authorList>
    </citation>
    <scope>NUCLEOTIDE SEQUENCE [LARGE SCALE GENOMIC DNA]</scope>
    <source>
        <strain evidence="3 4">JCM 16002</strain>
    </source>
</reference>
<dbReference type="Proteomes" id="UP001500383">
    <property type="component" value="Unassembled WGS sequence"/>
</dbReference>
<gene>
    <name evidence="3" type="ORF">GCM10009831_25260</name>
</gene>
<proteinExistence type="predicted"/>
<keyword evidence="2" id="KW-1133">Transmembrane helix</keyword>
<feature type="region of interest" description="Disordered" evidence="1">
    <location>
        <begin position="1"/>
        <end position="29"/>
    </location>
</feature>
<organism evidence="3 4">
    <name type="scientific">Dietzia cercidiphylli</name>
    <dbReference type="NCBI Taxonomy" id="498199"/>
    <lineage>
        <taxon>Bacteria</taxon>
        <taxon>Bacillati</taxon>
        <taxon>Actinomycetota</taxon>
        <taxon>Actinomycetes</taxon>
        <taxon>Mycobacteriales</taxon>
        <taxon>Dietziaceae</taxon>
        <taxon>Dietzia</taxon>
    </lineage>
</organism>
<evidence type="ECO:0000313" key="3">
    <source>
        <dbReference type="EMBL" id="GAA1714522.1"/>
    </source>
</evidence>
<keyword evidence="2" id="KW-0472">Membrane</keyword>
<keyword evidence="2" id="KW-0812">Transmembrane</keyword>
<keyword evidence="4" id="KW-1185">Reference proteome</keyword>
<accession>A0ABN2IYY9</accession>